<proteinExistence type="predicted"/>
<organism evidence="8">
    <name type="scientific">marine metagenome</name>
    <dbReference type="NCBI Taxonomy" id="408172"/>
    <lineage>
        <taxon>unclassified sequences</taxon>
        <taxon>metagenomes</taxon>
        <taxon>ecological metagenomes</taxon>
    </lineage>
</organism>
<accession>A0A382BR58</accession>
<feature type="transmembrane region" description="Helical" evidence="6">
    <location>
        <begin position="535"/>
        <end position="558"/>
    </location>
</feature>
<feature type="domain" description="ABC3 transporter permease C-terminal" evidence="7">
    <location>
        <begin position="1"/>
        <end position="117"/>
    </location>
</feature>
<evidence type="ECO:0000256" key="4">
    <source>
        <dbReference type="ARBA" id="ARBA00022989"/>
    </source>
</evidence>
<sequence length="607" mass="65081">IAAAVMLISLLFQFTMEKRTRETGTLLALGIPAKRVRRMLLLEGGLIAIAGCIVGSGGGSLFARAMLNALSTNWKDAVSSATLTYHSTGIAWVTGASMAFFVALGTIWWTLQKLKKQTARELLAGGSQEIDGSTQSSKRTSIIAVVLFLCTIGSVGSAVASGSQLSPNSFFTAGALLLLSGLAFTSARLTGLARVRALSQADGLSLSGLGQRNAARRRRRSIATVGMLACGSFMIASIGVFQKDATIDANIPTSGTGGFELMGEASIAVVHDMNNAANREDFYSLDEEIIKNVNFVPFRLRDGDQANCLNLNLAQEPRLLGVRPEMLLGKFTIIDTLDGLETGDNPWSILETARQTLNLTDDMVPVIADQSVMMWALSGGDPMKSKKLGDTLDYIDEHGNAFKVKFIAQLADSILQGNLIIPESDFIKRFPSESGYRVFLIDGPAVKIKEISDELNNAMENHGFEWVRTTQRLGELNAVQNTYLKTFQVLGGLGLLLGSLGLGVVVMRNVQERKSELALLRAIGFGKNSIKRFVLIEYISLLIGGLLIGTIAAGLAVLPAMLSPTADAPYALLGLTLGSVLLFAGLWTWTATTLSLRGNLLEGLRRN</sequence>
<evidence type="ECO:0000313" key="8">
    <source>
        <dbReference type="EMBL" id="SVB16021.1"/>
    </source>
</evidence>
<keyword evidence="5 6" id="KW-0472">Membrane</keyword>
<name>A0A382BR58_9ZZZZ</name>
<gene>
    <name evidence="8" type="ORF">METZ01_LOCUS168875</name>
</gene>
<keyword evidence="2" id="KW-1003">Cell membrane</keyword>
<evidence type="ECO:0000256" key="6">
    <source>
        <dbReference type="SAM" id="Phobius"/>
    </source>
</evidence>
<dbReference type="GO" id="GO:0005886">
    <property type="term" value="C:plasma membrane"/>
    <property type="evidence" value="ECO:0007669"/>
    <property type="project" value="UniProtKB-SubCell"/>
</dbReference>
<evidence type="ECO:0000259" key="7">
    <source>
        <dbReference type="Pfam" id="PF02687"/>
    </source>
</evidence>
<feature type="domain" description="ABC3 transporter permease C-terminal" evidence="7">
    <location>
        <begin position="490"/>
        <end position="592"/>
    </location>
</feature>
<dbReference type="InterPro" id="IPR051125">
    <property type="entry name" value="ABC-4/HrtB_transporter"/>
</dbReference>
<feature type="transmembrane region" description="Helical" evidence="6">
    <location>
        <begin position="222"/>
        <end position="241"/>
    </location>
</feature>
<feature type="transmembrane region" description="Helical" evidence="6">
    <location>
        <begin position="40"/>
        <end position="63"/>
    </location>
</feature>
<feature type="transmembrane region" description="Helical" evidence="6">
    <location>
        <begin position="487"/>
        <end position="507"/>
    </location>
</feature>
<dbReference type="PANTHER" id="PTHR43738:SF2">
    <property type="entry name" value="ABC TRANSPORTER PERMEASE"/>
    <property type="match status" value="1"/>
</dbReference>
<feature type="non-terminal residue" evidence="8">
    <location>
        <position position="1"/>
    </location>
</feature>
<dbReference type="PANTHER" id="PTHR43738">
    <property type="entry name" value="ABC TRANSPORTER, MEMBRANE PROTEIN"/>
    <property type="match status" value="1"/>
</dbReference>
<dbReference type="Pfam" id="PF02687">
    <property type="entry name" value="FtsX"/>
    <property type="match status" value="2"/>
</dbReference>
<evidence type="ECO:0000256" key="1">
    <source>
        <dbReference type="ARBA" id="ARBA00004651"/>
    </source>
</evidence>
<evidence type="ECO:0000256" key="2">
    <source>
        <dbReference type="ARBA" id="ARBA00022475"/>
    </source>
</evidence>
<evidence type="ECO:0000256" key="3">
    <source>
        <dbReference type="ARBA" id="ARBA00022692"/>
    </source>
</evidence>
<dbReference type="AlphaFoldDB" id="A0A382BR58"/>
<feature type="transmembrane region" description="Helical" evidence="6">
    <location>
        <begin position="570"/>
        <end position="596"/>
    </location>
</feature>
<protein>
    <recommendedName>
        <fullName evidence="7">ABC3 transporter permease C-terminal domain-containing protein</fullName>
    </recommendedName>
</protein>
<keyword evidence="4 6" id="KW-1133">Transmembrane helix</keyword>
<evidence type="ECO:0000256" key="5">
    <source>
        <dbReference type="ARBA" id="ARBA00023136"/>
    </source>
</evidence>
<feature type="transmembrane region" description="Helical" evidence="6">
    <location>
        <begin position="89"/>
        <end position="111"/>
    </location>
</feature>
<keyword evidence="3 6" id="KW-0812">Transmembrane</keyword>
<feature type="transmembrane region" description="Helical" evidence="6">
    <location>
        <begin position="142"/>
        <end position="163"/>
    </location>
</feature>
<comment type="subcellular location">
    <subcellularLocation>
        <location evidence="1">Cell membrane</location>
        <topology evidence="1">Multi-pass membrane protein</topology>
    </subcellularLocation>
</comment>
<dbReference type="InterPro" id="IPR003838">
    <property type="entry name" value="ABC3_permease_C"/>
</dbReference>
<reference evidence="8" key="1">
    <citation type="submission" date="2018-05" db="EMBL/GenBank/DDBJ databases">
        <authorList>
            <person name="Lanie J.A."/>
            <person name="Ng W.-L."/>
            <person name="Kazmierczak K.M."/>
            <person name="Andrzejewski T.M."/>
            <person name="Davidsen T.M."/>
            <person name="Wayne K.J."/>
            <person name="Tettelin H."/>
            <person name="Glass J.I."/>
            <person name="Rusch D."/>
            <person name="Podicherti R."/>
            <person name="Tsui H.-C.T."/>
            <person name="Winkler M.E."/>
        </authorList>
    </citation>
    <scope>NUCLEOTIDE SEQUENCE</scope>
</reference>
<feature type="transmembrane region" description="Helical" evidence="6">
    <location>
        <begin position="169"/>
        <end position="189"/>
    </location>
</feature>
<dbReference type="EMBL" id="UINC01030892">
    <property type="protein sequence ID" value="SVB16021.1"/>
    <property type="molecule type" value="Genomic_DNA"/>
</dbReference>